<keyword evidence="3 6" id="KW-0963">Cytoplasm</keyword>
<dbReference type="SUPFAM" id="SSF75169">
    <property type="entry name" value="DsrEFH-like"/>
    <property type="match status" value="1"/>
</dbReference>
<dbReference type="InterPro" id="IPR003787">
    <property type="entry name" value="Sulphur_relay_DsrE/F-like"/>
</dbReference>
<protein>
    <recommendedName>
        <fullName evidence="6">Sulfurtransferase TusD</fullName>
        <ecNumber evidence="6">2.8.1.-</ecNumber>
    </recommendedName>
    <alternativeName>
        <fullName evidence="6">tRNA 2-thiouridine synthesizing protein D</fullName>
    </alternativeName>
</protein>
<dbReference type="Pfam" id="PF02635">
    <property type="entry name" value="DsrE"/>
    <property type="match status" value="1"/>
</dbReference>
<comment type="subcellular location">
    <subcellularLocation>
        <location evidence="1 6">Cytoplasm</location>
    </subcellularLocation>
</comment>
<dbReference type="FunFam" id="3.40.1260.10:FF:000001">
    <property type="entry name" value="Sulfurtransferase TusD"/>
    <property type="match status" value="1"/>
</dbReference>
<dbReference type="InterPro" id="IPR027396">
    <property type="entry name" value="DsrEFH-like"/>
</dbReference>
<comment type="function">
    <text evidence="6">Part of a sulfur-relay system required for 2-thiolation of 5-methylaminomethyl-2-thiouridine (mnm(5)s(2)U) at tRNA wobble positions. Accepts sulfur from TusA and transfers it in turn to TusE.</text>
</comment>
<evidence type="ECO:0000256" key="6">
    <source>
        <dbReference type="HAMAP-Rule" id="MF_00390"/>
    </source>
</evidence>
<dbReference type="PANTHER" id="PTHR34874">
    <property type="entry name" value="PROTEIN YCHN"/>
    <property type="match status" value="1"/>
</dbReference>
<keyword evidence="5 6" id="KW-0819">tRNA processing</keyword>
<dbReference type="PANTHER" id="PTHR34874:SF3">
    <property type="entry name" value="SULFURTRANSFERASE TUSD"/>
    <property type="match status" value="1"/>
</dbReference>
<dbReference type="EMBL" id="CAADJA010000002">
    <property type="protein sequence ID" value="VFS45631.1"/>
    <property type="molecule type" value="Genomic_DNA"/>
</dbReference>
<dbReference type="NCBIfam" id="TIGR03012">
    <property type="entry name" value="sulf_tusD_dsrE"/>
    <property type="match status" value="1"/>
</dbReference>
<comment type="similarity">
    <text evidence="2 6">Belongs to the DsrE/TusD family.</text>
</comment>
<evidence type="ECO:0000256" key="5">
    <source>
        <dbReference type="ARBA" id="ARBA00022694"/>
    </source>
</evidence>
<accession>A0A484ZDG7</accession>
<dbReference type="GO" id="GO:1990228">
    <property type="term" value="C:sulfurtransferase complex"/>
    <property type="evidence" value="ECO:0007669"/>
    <property type="project" value="TreeGrafter"/>
</dbReference>
<evidence type="ECO:0000256" key="1">
    <source>
        <dbReference type="ARBA" id="ARBA00004496"/>
    </source>
</evidence>
<dbReference type="Proteomes" id="UP000373449">
    <property type="component" value="Unassembled WGS sequence"/>
</dbReference>
<keyword evidence="4 6" id="KW-0808">Transferase</keyword>
<evidence type="ECO:0000313" key="8">
    <source>
        <dbReference type="Proteomes" id="UP000373449"/>
    </source>
</evidence>
<dbReference type="AlphaFoldDB" id="A0A484ZDG7"/>
<dbReference type="NCBIfam" id="NF001237">
    <property type="entry name" value="PRK00207.1"/>
    <property type="match status" value="1"/>
</dbReference>
<dbReference type="GO" id="GO:0097163">
    <property type="term" value="F:sulfur carrier activity"/>
    <property type="evidence" value="ECO:0007669"/>
    <property type="project" value="TreeGrafter"/>
</dbReference>
<dbReference type="HAMAP" id="MF_00390">
    <property type="entry name" value="Thiourid_synth_D"/>
    <property type="match status" value="1"/>
</dbReference>
<evidence type="ECO:0000256" key="4">
    <source>
        <dbReference type="ARBA" id="ARBA00022679"/>
    </source>
</evidence>
<evidence type="ECO:0000256" key="2">
    <source>
        <dbReference type="ARBA" id="ARBA00007067"/>
    </source>
</evidence>
<dbReference type="GO" id="GO:0002143">
    <property type="term" value="P:tRNA wobble position uridine thiolation"/>
    <property type="evidence" value="ECO:0007669"/>
    <property type="project" value="TreeGrafter"/>
</dbReference>
<evidence type="ECO:0000256" key="3">
    <source>
        <dbReference type="ARBA" id="ARBA00022490"/>
    </source>
</evidence>
<dbReference type="GO" id="GO:0016783">
    <property type="term" value="F:sulfurtransferase activity"/>
    <property type="evidence" value="ECO:0007669"/>
    <property type="project" value="UniProtKB-UniRule"/>
</dbReference>
<name>A0A484ZDG7_9GAMM</name>
<feature type="active site" description="Cysteine persulfide intermediate" evidence="6">
    <location>
        <position position="80"/>
    </location>
</feature>
<sequence>MKLRYVLLVTGPAYGTQQATSAYQFSQALVDSGHQIDSIFFYREGISNANQLVSPAGDEFDLVRAWQALAQQQGTVLNVCVAAALRRGVIDAQEAELRQTLVAANLQSGFVLSGLGTLAEAMLTSDRVIQF</sequence>
<dbReference type="EC" id="2.8.1.-" evidence="6"/>
<organism evidence="7 8">
    <name type="scientific">Budvicia aquatica</name>
    <dbReference type="NCBI Taxonomy" id="82979"/>
    <lineage>
        <taxon>Bacteria</taxon>
        <taxon>Pseudomonadati</taxon>
        <taxon>Pseudomonadota</taxon>
        <taxon>Gammaproteobacteria</taxon>
        <taxon>Enterobacterales</taxon>
        <taxon>Budviciaceae</taxon>
        <taxon>Budvicia</taxon>
    </lineage>
</organism>
<comment type="subunit">
    <text evidence="6">Heterohexamer, formed by a dimer of trimers. The hexameric TusBCD complex contains 2 copies each of TusB, TusC and TusD. The TusBCD complex interacts with TusE.</text>
</comment>
<evidence type="ECO:0000313" key="7">
    <source>
        <dbReference type="EMBL" id="VFS45631.1"/>
    </source>
</evidence>
<proteinExistence type="inferred from homology"/>
<reference evidence="7 8" key="1">
    <citation type="submission" date="2019-03" db="EMBL/GenBank/DDBJ databases">
        <authorList>
            <consortium name="Pathogen Informatics"/>
        </authorList>
    </citation>
    <scope>NUCLEOTIDE SEQUENCE [LARGE SCALE GENOMIC DNA]</scope>
    <source>
        <strain evidence="7 8">NCTC12282</strain>
    </source>
</reference>
<dbReference type="Gene3D" id="3.40.1260.10">
    <property type="entry name" value="DsrEFH-like"/>
    <property type="match status" value="1"/>
</dbReference>
<dbReference type="InterPro" id="IPR017463">
    <property type="entry name" value="Sulphur_relay_TusD/DsrE"/>
</dbReference>
<gene>
    <name evidence="6 7" type="primary">tusD</name>
    <name evidence="7" type="ORF">NCTC12282_00514</name>
</gene>